<dbReference type="SUPFAM" id="SSF52540">
    <property type="entry name" value="P-loop containing nucleoside triphosphate hydrolases"/>
    <property type="match status" value="1"/>
</dbReference>
<sequence>MAKKIALVGFGDAPGTTTNICHTAYVLSVKMGYKTLVVDCDPKCDATLFLDKTYDSNARNNIFGYLMSDFSHNECIAKTNYKNLDVLPGSYMVSTIRESGRYNFNVSNFEDNYDIILFDTSEKTHPQNEVFLRDTDYYIAIARPEMDFFILETIEDFQIDGYMFFDKSQFAGILFSRVLQPEEFCKMYRKKVCDFFDGIATYPFWDSIIQENISAISSFRDHTLLFDRTNSVRLTRNYYRAANEISEKIVNL</sequence>
<dbReference type="Pfam" id="PF13614">
    <property type="entry name" value="AAA_31"/>
    <property type="match status" value="1"/>
</dbReference>
<dbReference type="InterPro" id="IPR025669">
    <property type="entry name" value="AAA_dom"/>
</dbReference>
<evidence type="ECO:0000259" key="1">
    <source>
        <dbReference type="Pfam" id="PF13614"/>
    </source>
</evidence>
<dbReference type="RefSeq" id="WP_015750480.1">
    <property type="nucleotide sequence ID" value="NC_013224.1"/>
</dbReference>
<keyword evidence="2" id="KW-0614">Plasmid</keyword>
<dbReference type="OrthoDB" id="9773088at2"/>
<geneLocation type="plasmid" evidence="2 3">
    <name>pDRET01</name>
</geneLocation>
<dbReference type="PANTHER" id="PTHR13696">
    <property type="entry name" value="P-LOOP CONTAINING NUCLEOSIDE TRIPHOSPHATE HYDROLASE"/>
    <property type="match status" value="1"/>
</dbReference>
<dbReference type="AlphaFoldDB" id="C8X5X8"/>
<dbReference type="KEGG" id="drt:Dret_2549"/>
<accession>C8X5X8</accession>
<evidence type="ECO:0000313" key="3">
    <source>
        <dbReference type="Proteomes" id="UP000001052"/>
    </source>
</evidence>
<dbReference type="InterPro" id="IPR027417">
    <property type="entry name" value="P-loop_NTPase"/>
</dbReference>
<protein>
    <submittedName>
        <fullName evidence="2">ATPase involved in chromosome partitioning-like protein</fullName>
    </submittedName>
</protein>
<dbReference type="Proteomes" id="UP000001052">
    <property type="component" value="Plasmid pDRET01"/>
</dbReference>
<dbReference type="Gene3D" id="3.40.50.300">
    <property type="entry name" value="P-loop containing nucleotide triphosphate hydrolases"/>
    <property type="match status" value="1"/>
</dbReference>
<feature type="domain" description="AAA" evidence="1">
    <location>
        <begin position="5"/>
        <end position="145"/>
    </location>
</feature>
<dbReference type="InterPro" id="IPR050678">
    <property type="entry name" value="DNA_Partitioning_ATPase"/>
</dbReference>
<gene>
    <name evidence="2" type="ORF">Dret_2549</name>
</gene>
<evidence type="ECO:0000313" key="2">
    <source>
        <dbReference type="EMBL" id="ACV69825.1"/>
    </source>
</evidence>
<proteinExistence type="predicted"/>
<reference evidence="2 3" key="1">
    <citation type="journal article" date="2010" name="Stand. Genomic Sci.">
        <title>Complete genome sequence of Desulfohalobium retbaense type strain (HR(100)).</title>
        <authorList>
            <person name="Spring S."/>
            <person name="Nolan M."/>
            <person name="Lapidus A."/>
            <person name="Glavina Del Rio T."/>
            <person name="Copeland A."/>
            <person name="Tice H."/>
            <person name="Cheng J.F."/>
            <person name="Lucas S."/>
            <person name="Land M."/>
            <person name="Chen F."/>
            <person name="Bruce D."/>
            <person name="Goodwin L."/>
            <person name="Pitluck S."/>
            <person name="Ivanova N."/>
            <person name="Mavromatis K."/>
            <person name="Mikhailova N."/>
            <person name="Pati A."/>
            <person name="Chen A."/>
            <person name="Palaniappan K."/>
            <person name="Hauser L."/>
            <person name="Chang Y.J."/>
            <person name="Jeffries C.D."/>
            <person name="Munk C."/>
            <person name="Kiss H."/>
            <person name="Chain P."/>
            <person name="Han C."/>
            <person name="Brettin T."/>
            <person name="Detter J.C."/>
            <person name="Schuler E."/>
            <person name="Goker M."/>
            <person name="Rohde M."/>
            <person name="Bristow J."/>
            <person name="Eisen J.A."/>
            <person name="Markowitz V."/>
            <person name="Hugenholtz P."/>
            <person name="Kyrpides N.C."/>
            <person name="Klenk H.P."/>
        </authorList>
    </citation>
    <scope>NUCLEOTIDE SEQUENCE [LARGE SCALE GENOMIC DNA]</scope>
    <source>
        <strain evidence="2 3">DSM 5692</strain>
        <plasmid evidence="3">Plasmid pDRET01</plasmid>
    </source>
</reference>
<organism evidence="2 3">
    <name type="scientific">Desulfohalobium retbaense (strain ATCC 49708 / DSM 5692 / JCM 16813 / HR100)</name>
    <dbReference type="NCBI Taxonomy" id="485915"/>
    <lineage>
        <taxon>Bacteria</taxon>
        <taxon>Pseudomonadati</taxon>
        <taxon>Thermodesulfobacteriota</taxon>
        <taxon>Desulfovibrionia</taxon>
        <taxon>Desulfovibrionales</taxon>
        <taxon>Desulfohalobiaceae</taxon>
        <taxon>Desulfohalobium</taxon>
    </lineage>
</organism>
<dbReference type="PANTHER" id="PTHR13696:SF52">
    <property type="entry name" value="PARA FAMILY PROTEIN CT_582"/>
    <property type="match status" value="1"/>
</dbReference>
<keyword evidence="3" id="KW-1185">Reference proteome</keyword>
<dbReference type="eggNOG" id="COG0455">
    <property type="taxonomic scope" value="Bacteria"/>
</dbReference>
<name>C8X5X8_DESRD</name>
<dbReference type="EMBL" id="CP001735">
    <property type="protein sequence ID" value="ACV69825.1"/>
    <property type="molecule type" value="Genomic_DNA"/>
</dbReference>
<dbReference type="HOGENOM" id="CLU_037612_1_4_7"/>